<evidence type="ECO:0000256" key="7">
    <source>
        <dbReference type="SAM" id="Coils"/>
    </source>
</evidence>
<sequence>MSKIIKYASVVGEPVFINNHRPVLELVPEIVTVSQEPDFCQEARREAEDILYNARQQGEDIMNTALMEADHLKQQACEAGQQEGHQTGYDEGIRQGKEQAADDMRDEIERAVEKAQQIIAAAQQEYQESVVAAEREIVEIALGVARKILAREIEENPTVVLPIVRAALEKVRDQEQMVIRVNPADFDLVIQAKRDLQMMIGRENAISVIHDHTVSPGGCMIDTPYGTVDASIDSQFDAIKTAIQGIMP</sequence>
<dbReference type="InterPro" id="IPR018035">
    <property type="entry name" value="Flagellar_FliH/T3SS_HrpE"/>
</dbReference>
<dbReference type="GO" id="GO:0005829">
    <property type="term" value="C:cytosol"/>
    <property type="evidence" value="ECO:0007669"/>
    <property type="project" value="TreeGrafter"/>
</dbReference>
<evidence type="ECO:0000256" key="4">
    <source>
        <dbReference type="ARBA" id="ARBA00022795"/>
    </source>
</evidence>
<feature type="domain" description="Flagellar assembly protein FliH/Type III secretion system HrpE" evidence="8">
    <location>
        <begin position="111"/>
        <end position="238"/>
    </location>
</feature>
<gene>
    <name evidence="9" type="primary">yscL_1</name>
    <name evidence="9" type="ORF">SDC9_08895</name>
</gene>
<dbReference type="AlphaFoldDB" id="A0A644T8L0"/>
<evidence type="ECO:0000313" key="9">
    <source>
        <dbReference type="EMBL" id="MPL63273.1"/>
    </source>
</evidence>
<feature type="coiled-coil region" evidence="7">
    <location>
        <begin position="94"/>
        <end position="125"/>
    </location>
</feature>
<evidence type="ECO:0000256" key="2">
    <source>
        <dbReference type="ARBA" id="ARBA00006602"/>
    </source>
</evidence>
<protein>
    <submittedName>
        <fullName evidence="9">Yop proteins translocation protein L</fullName>
    </submittedName>
</protein>
<comment type="similarity">
    <text evidence="2">Belongs to the FliH family.</text>
</comment>
<dbReference type="GO" id="GO:0015031">
    <property type="term" value="P:protein transport"/>
    <property type="evidence" value="ECO:0007669"/>
    <property type="project" value="UniProtKB-KW"/>
</dbReference>
<dbReference type="InterPro" id="IPR051472">
    <property type="entry name" value="T3SS_Stator/FliH"/>
</dbReference>
<evidence type="ECO:0000259" key="8">
    <source>
        <dbReference type="Pfam" id="PF02108"/>
    </source>
</evidence>
<reference evidence="9" key="1">
    <citation type="submission" date="2019-08" db="EMBL/GenBank/DDBJ databases">
        <authorList>
            <person name="Kucharzyk K."/>
            <person name="Murdoch R.W."/>
            <person name="Higgins S."/>
            <person name="Loffler F."/>
        </authorList>
    </citation>
    <scope>NUCLEOTIDE SEQUENCE</scope>
</reference>
<keyword evidence="7" id="KW-0175">Coiled coil</keyword>
<dbReference type="PANTHER" id="PTHR34982:SF1">
    <property type="entry name" value="FLAGELLAR ASSEMBLY PROTEIN FLIH"/>
    <property type="match status" value="1"/>
</dbReference>
<dbReference type="GO" id="GO:0044781">
    <property type="term" value="P:bacterial-type flagellum organization"/>
    <property type="evidence" value="ECO:0007669"/>
    <property type="project" value="UniProtKB-KW"/>
</dbReference>
<accession>A0A644T8L0</accession>
<organism evidence="9">
    <name type="scientific">bioreactor metagenome</name>
    <dbReference type="NCBI Taxonomy" id="1076179"/>
    <lineage>
        <taxon>unclassified sequences</taxon>
        <taxon>metagenomes</taxon>
        <taxon>ecological metagenomes</taxon>
    </lineage>
</organism>
<keyword evidence="3" id="KW-0813">Transport</keyword>
<dbReference type="EMBL" id="VSSQ01000021">
    <property type="protein sequence ID" value="MPL63273.1"/>
    <property type="molecule type" value="Genomic_DNA"/>
</dbReference>
<dbReference type="PANTHER" id="PTHR34982">
    <property type="entry name" value="YOP PROTEINS TRANSLOCATION PROTEIN L"/>
    <property type="match status" value="1"/>
</dbReference>
<evidence type="ECO:0000256" key="6">
    <source>
        <dbReference type="ARBA" id="ARBA00023225"/>
    </source>
</evidence>
<evidence type="ECO:0000256" key="3">
    <source>
        <dbReference type="ARBA" id="ARBA00022448"/>
    </source>
</evidence>
<keyword evidence="5" id="KW-0653">Protein transport</keyword>
<evidence type="ECO:0000256" key="1">
    <source>
        <dbReference type="ARBA" id="ARBA00003041"/>
    </source>
</evidence>
<evidence type="ECO:0000256" key="5">
    <source>
        <dbReference type="ARBA" id="ARBA00022927"/>
    </source>
</evidence>
<proteinExistence type="inferred from homology"/>
<keyword evidence="4" id="KW-1005">Bacterial flagellum biogenesis</keyword>
<comment type="caution">
    <text evidence="9">The sequence shown here is derived from an EMBL/GenBank/DDBJ whole genome shotgun (WGS) entry which is preliminary data.</text>
</comment>
<comment type="function">
    <text evidence="1">Needed for flagellar regrowth and assembly.</text>
</comment>
<keyword evidence="6" id="KW-1006">Bacterial flagellum protein export</keyword>
<name>A0A644T8L0_9ZZZZ</name>
<dbReference type="Pfam" id="PF02108">
    <property type="entry name" value="FliH"/>
    <property type="match status" value="1"/>
</dbReference>